<dbReference type="SUPFAM" id="SSF53474">
    <property type="entry name" value="alpha/beta-Hydrolases"/>
    <property type="match status" value="1"/>
</dbReference>
<accession>A0ABU3D888</accession>
<feature type="chain" id="PRO_5046511038" evidence="1">
    <location>
        <begin position="21"/>
        <end position="383"/>
    </location>
</feature>
<dbReference type="Pfam" id="PF00756">
    <property type="entry name" value="Esterase"/>
    <property type="match status" value="1"/>
</dbReference>
<evidence type="ECO:0000313" key="2">
    <source>
        <dbReference type="EMBL" id="MDT0677742.1"/>
    </source>
</evidence>
<protein>
    <submittedName>
        <fullName evidence="2">Alpha/beta hydrolase-fold protein</fullName>
    </submittedName>
</protein>
<dbReference type="Gene3D" id="1.25.40.10">
    <property type="entry name" value="Tetratricopeptide repeat domain"/>
    <property type="match status" value="1"/>
</dbReference>
<evidence type="ECO:0000256" key="1">
    <source>
        <dbReference type="SAM" id="SignalP"/>
    </source>
</evidence>
<organism evidence="2 3">
    <name type="scientific">Autumnicola musiva</name>
    <dbReference type="NCBI Taxonomy" id="3075589"/>
    <lineage>
        <taxon>Bacteria</taxon>
        <taxon>Pseudomonadati</taxon>
        <taxon>Bacteroidota</taxon>
        <taxon>Flavobacteriia</taxon>
        <taxon>Flavobacteriales</taxon>
        <taxon>Flavobacteriaceae</taxon>
        <taxon>Autumnicola</taxon>
    </lineage>
</organism>
<dbReference type="InterPro" id="IPR050583">
    <property type="entry name" value="Mycobacterial_A85_antigen"/>
</dbReference>
<dbReference type="PANTHER" id="PTHR48098">
    <property type="entry name" value="ENTEROCHELIN ESTERASE-RELATED"/>
    <property type="match status" value="1"/>
</dbReference>
<feature type="signal peptide" evidence="1">
    <location>
        <begin position="1"/>
        <end position="20"/>
    </location>
</feature>
<dbReference type="RefSeq" id="WP_311504084.1">
    <property type="nucleotide sequence ID" value="NZ_JAVRHK010000011.1"/>
</dbReference>
<reference evidence="2 3" key="1">
    <citation type="submission" date="2023-09" db="EMBL/GenBank/DDBJ databases">
        <authorList>
            <person name="Rey-Velasco X."/>
        </authorList>
    </citation>
    <scope>NUCLEOTIDE SEQUENCE [LARGE SCALE GENOMIC DNA]</scope>
    <source>
        <strain evidence="2 3">F117</strain>
    </source>
</reference>
<dbReference type="InterPro" id="IPR011990">
    <property type="entry name" value="TPR-like_helical_dom_sf"/>
</dbReference>
<dbReference type="InterPro" id="IPR029058">
    <property type="entry name" value="AB_hydrolase_fold"/>
</dbReference>
<keyword evidence="3" id="KW-1185">Reference proteome</keyword>
<keyword evidence="1" id="KW-0732">Signal</keyword>
<keyword evidence="2" id="KW-0378">Hydrolase</keyword>
<dbReference type="InterPro" id="IPR000801">
    <property type="entry name" value="Esterase-like"/>
</dbReference>
<dbReference type="Gene3D" id="3.40.50.1820">
    <property type="entry name" value="alpha/beta hydrolase"/>
    <property type="match status" value="1"/>
</dbReference>
<evidence type="ECO:0000313" key="3">
    <source>
        <dbReference type="Proteomes" id="UP001262582"/>
    </source>
</evidence>
<comment type="caution">
    <text evidence="2">The sequence shown here is derived from an EMBL/GenBank/DDBJ whole genome shotgun (WGS) entry which is preliminary data.</text>
</comment>
<proteinExistence type="predicted"/>
<dbReference type="GO" id="GO:0016787">
    <property type="term" value="F:hydrolase activity"/>
    <property type="evidence" value="ECO:0007669"/>
    <property type="project" value="UniProtKB-KW"/>
</dbReference>
<name>A0ABU3D888_9FLAO</name>
<sequence length="383" mass="44421">MIKKLLLFTVAVLCPVLSSAQVIYETISSLKLQEDREIKIQLPRNYEENKEKRYPVAIVLDGDYLFEPVAGIADYYSYWEEIPEMIVIGVNQDGTRRQDASYDERQFLPAKQGAAFFEFLGMELLNKIDEKYRTSTFRIIVGHDFTSNFINYYLLKPNPVFQGYINLSPDLAPEMANRVTSALATAQSKKWYYLATGSEDIPQLQESIFSFSNQLKGINNELVSFKFENFEHATHYSLVGKAIPSAMESIFEAYRPISQKEFNEVLLQTSVSPTAYLKDRYESINNLFGIEKQIRINDFMAIHQAIEKTRRWDEYKELSKLAADNFPRTMLATYFEARYEEETGNPKKAMRTYQNAYGQQKIAFLTVDFMMEKANAIKRDFGY</sequence>
<dbReference type="EMBL" id="JAVRHK010000011">
    <property type="protein sequence ID" value="MDT0677742.1"/>
    <property type="molecule type" value="Genomic_DNA"/>
</dbReference>
<dbReference type="Proteomes" id="UP001262582">
    <property type="component" value="Unassembled WGS sequence"/>
</dbReference>
<dbReference type="PANTHER" id="PTHR48098:SF6">
    <property type="entry name" value="FERRI-BACILLIBACTIN ESTERASE BESA"/>
    <property type="match status" value="1"/>
</dbReference>
<gene>
    <name evidence="2" type="ORF">RM539_14235</name>
</gene>